<name>A0A2N9LPD2_9BACT</name>
<accession>A0A2N9LPD2</accession>
<dbReference type="CDD" id="cd03143">
    <property type="entry name" value="A4_beta-galactosidase_middle_domain"/>
    <property type="match status" value="1"/>
</dbReference>
<dbReference type="EMBL" id="OKRB01000105">
    <property type="protein sequence ID" value="SPE24943.1"/>
    <property type="molecule type" value="Genomic_DNA"/>
</dbReference>
<dbReference type="AlphaFoldDB" id="A0A2N9LPD2"/>
<evidence type="ECO:0000259" key="2">
    <source>
        <dbReference type="Pfam" id="PF14258"/>
    </source>
</evidence>
<evidence type="ECO:0000313" key="4">
    <source>
        <dbReference type="Proteomes" id="UP000239735"/>
    </source>
</evidence>
<dbReference type="Gene3D" id="3.40.50.880">
    <property type="match status" value="1"/>
</dbReference>
<evidence type="ECO:0000313" key="3">
    <source>
        <dbReference type="EMBL" id="SPE24943.1"/>
    </source>
</evidence>
<reference evidence="4" key="1">
    <citation type="submission" date="2018-02" db="EMBL/GenBank/DDBJ databases">
        <authorList>
            <person name="Hausmann B."/>
        </authorList>
    </citation>
    <scope>NUCLEOTIDE SEQUENCE [LARGE SCALE GENOMIC DNA]</scope>
    <source>
        <strain evidence="4">Peat soil MAG SbA5</strain>
    </source>
</reference>
<organism evidence="3 4">
    <name type="scientific">Candidatus Sulfuritelmatomonas gaucii</name>
    <dbReference type="NCBI Taxonomy" id="2043161"/>
    <lineage>
        <taxon>Bacteria</taxon>
        <taxon>Pseudomonadati</taxon>
        <taxon>Acidobacteriota</taxon>
        <taxon>Terriglobia</taxon>
        <taxon>Terriglobales</taxon>
        <taxon>Acidobacteriaceae</taxon>
        <taxon>Candidatus Sulfuritelmatomonas</taxon>
    </lineage>
</organism>
<feature type="transmembrane region" description="Helical" evidence="1">
    <location>
        <begin position="241"/>
        <end position="266"/>
    </location>
</feature>
<keyword evidence="1" id="KW-0472">Membrane</keyword>
<dbReference type="Proteomes" id="UP000239735">
    <property type="component" value="Unassembled WGS sequence"/>
</dbReference>
<dbReference type="Pfam" id="PF14258">
    <property type="entry name" value="DUF4350"/>
    <property type="match status" value="1"/>
</dbReference>
<keyword evidence="1" id="KW-0812">Transmembrane</keyword>
<dbReference type="InterPro" id="IPR025646">
    <property type="entry name" value="DUF4350"/>
</dbReference>
<dbReference type="OrthoDB" id="111499at2"/>
<keyword evidence="1" id="KW-1133">Transmembrane helix</keyword>
<proteinExistence type="predicted"/>
<protein>
    <recommendedName>
        <fullName evidence="2">DUF4350 domain-containing protein</fullName>
    </recommendedName>
</protein>
<feature type="domain" description="DUF4350" evidence="2">
    <location>
        <begin position="49"/>
        <end position="218"/>
    </location>
</feature>
<gene>
    <name evidence="3" type="ORF">SBA5_470064</name>
</gene>
<dbReference type="InterPro" id="IPR029062">
    <property type="entry name" value="Class_I_gatase-like"/>
</dbReference>
<sequence length="395" mass="42573">MKLLASLDATDRKLLLGCLAAVLVLAFVTAFFARNENNDDNPLPSTYLTGRHGAQAAFDLLKGSGYDVERWEQPLSDLASRADAQTVVIFADPVLMTTADLKAVRDIVAHGGRVLVTGWSGGHLAPDGNARPSQQFQAACKLAPQGLDALADSGEVWMVPEAAWGVDRPRDRVQYNCAGAPAVVDYTSAKGQVVWWASATPLENGFISRADNLSLFLNSLGARDGHHFYWDESLHGDTHSVWFYARGPALILLETGLIAIGLLIVFSFSRRRGPVRDVPQPVRATPVEFLEALGSLYAEAGASATAVELAYERFRRSMADLCGLKGAKMSAEEMGIALRRRFPKAAAELEKDLADCEAVVADDKLPPKKALALVQALSRHGAALEATAHTQAARR</sequence>
<evidence type="ECO:0000256" key="1">
    <source>
        <dbReference type="SAM" id="Phobius"/>
    </source>
</evidence>